<dbReference type="Pfam" id="PF05368">
    <property type="entry name" value="NmrA"/>
    <property type="match status" value="1"/>
</dbReference>
<dbReference type="SUPFAM" id="SSF51735">
    <property type="entry name" value="NAD(P)-binding Rossmann-fold domains"/>
    <property type="match status" value="1"/>
</dbReference>
<dbReference type="GeneID" id="80889793"/>
<dbReference type="Proteomes" id="UP001144673">
    <property type="component" value="Chromosome 3"/>
</dbReference>
<evidence type="ECO:0000256" key="1">
    <source>
        <dbReference type="ARBA" id="ARBA00005725"/>
    </source>
</evidence>
<dbReference type="KEGG" id="amus:LMH87_002634"/>
<dbReference type="InterPro" id="IPR036291">
    <property type="entry name" value="NAD(P)-bd_dom_sf"/>
</dbReference>
<evidence type="ECO:0000259" key="4">
    <source>
        <dbReference type="Pfam" id="PF05368"/>
    </source>
</evidence>
<dbReference type="AlphaFoldDB" id="A0A9W8Q7G9"/>
<keyword evidence="2" id="KW-0521">NADP</keyword>
<dbReference type="InterPro" id="IPR008030">
    <property type="entry name" value="NmrA-like"/>
</dbReference>
<gene>
    <name evidence="5" type="ORF">LMH87_002634</name>
</gene>
<dbReference type="PANTHER" id="PTHR47706:SF4">
    <property type="entry name" value="NMRA-LIKE DOMAIN-CONTAINING PROTEIN"/>
    <property type="match status" value="1"/>
</dbReference>
<protein>
    <recommendedName>
        <fullName evidence="4">NmrA-like domain-containing protein</fullName>
    </recommendedName>
</protein>
<comment type="similarity">
    <text evidence="1">Belongs to the NmrA-type oxidoreductase family. Isoflavone reductase subfamily.</text>
</comment>
<name>A0A9W8Q7G9_AKAMU</name>
<dbReference type="GO" id="GO:0016491">
    <property type="term" value="F:oxidoreductase activity"/>
    <property type="evidence" value="ECO:0007669"/>
    <property type="project" value="UniProtKB-KW"/>
</dbReference>
<evidence type="ECO:0000313" key="5">
    <source>
        <dbReference type="EMBL" id="KAJ4148152.1"/>
    </source>
</evidence>
<dbReference type="Gene3D" id="3.40.50.720">
    <property type="entry name" value="NAD(P)-binding Rossmann-like Domain"/>
    <property type="match status" value="1"/>
</dbReference>
<feature type="domain" description="NmrA-like" evidence="4">
    <location>
        <begin position="2"/>
        <end position="203"/>
    </location>
</feature>
<keyword evidence="6" id="KW-1185">Reference proteome</keyword>
<reference evidence="5" key="1">
    <citation type="journal article" date="2023" name="Access Microbiol">
        <title>De-novo genome assembly for Akanthomyces muscarius, a biocontrol agent of insect agricultural pests.</title>
        <authorList>
            <person name="Erdos Z."/>
            <person name="Studholme D.J."/>
            <person name="Raymond B."/>
            <person name="Sharma M."/>
        </authorList>
    </citation>
    <scope>NUCLEOTIDE SEQUENCE</scope>
    <source>
        <strain evidence="5">Ve6</strain>
    </source>
</reference>
<comment type="caution">
    <text evidence="5">The sequence shown here is derived from an EMBL/GenBank/DDBJ whole genome shotgun (WGS) entry which is preliminary data.</text>
</comment>
<proteinExistence type="inferred from homology"/>
<evidence type="ECO:0000313" key="6">
    <source>
        <dbReference type="Proteomes" id="UP001144673"/>
    </source>
</evidence>
<organism evidence="5 6">
    <name type="scientific">Akanthomyces muscarius</name>
    <name type="common">Entomopathogenic fungus</name>
    <name type="synonym">Lecanicillium muscarium</name>
    <dbReference type="NCBI Taxonomy" id="2231603"/>
    <lineage>
        <taxon>Eukaryota</taxon>
        <taxon>Fungi</taxon>
        <taxon>Dikarya</taxon>
        <taxon>Ascomycota</taxon>
        <taxon>Pezizomycotina</taxon>
        <taxon>Sordariomycetes</taxon>
        <taxon>Hypocreomycetidae</taxon>
        <taxon>Hypocreales</taxon>
        <taxon>Cordycipitaceae</taxon>
        <taxon>Akanthomyces</taxon>
    </lineage>
</organism>
<evidence type="ECO:0000256" key="2">
    <source>
        <dbReference type="ARBA" id="ARBA00022857"/>
    </source>
</evidence>
<keyword evidence="3" id="KW-0560">Oxidoreductase</keyword>
<dbReference type="InterPro" id="IPR051609">
    <property type="entry name" value="NmrA/Isoflavone_reductase-like"/>
</dbReference>
<accession>A0A9W8Q7G9</accession>
<dbReference type="RefSeq" id="XP_056051093.1">
    <property type="nucleotide sequence ID" value="XM_056194123.1"/>
</dbReference>
<evidence type="ECO:0000256" key="3">
    <source>
        <dbReference type="ARBA" id="ARBA00023002"/>
    </source>
</evidence>
<dbReference type="PANTHER" id="PTHR47706">
    <property type="entry name" value="NMRA-LIKE FAMILY PROTEIN"/>
    <property type="match status" value="1"/>
</dbReference>
<sequence length="321" mass="36007">MKTVAIAGGQSNVGWEVIERILTKGTHEVRVLTRNDSNRKRRETALVTWVAVDYDDEEAIALALKGVDTVLSFITNIDPGAWARSHINLINACLTSGVKRFAPSEWACREDGAPAHYDSKTPVRRYLEEINHPVKKLEYCLFQPGFFANYFAPPGRVSTKHFHMQDMCIDFENRRAWQIADGKYSVTLTTVEDLAEVVARALDFVGPWPEVGGVRGSQVTVASLLSLGEDLRGKFQIDRLSYDAAKKGTAETTWYPLLEHPSIPSDIPADTLIALSKKVHMAYAVSFAEGAWSVSDEWNQLLPEYHFTSAEQYLRRAWSEA</sequence>
<dbReference type="EMBL" id="JAJHUN010000010">
    <property type="protein sequence ID" value="KAJ4148152.1"/>
    <property type="molecule type" value="Genomic_DNA"/>
</dbReference>